<protein>
    <submittedName>
        <fullName evidence="3">Uncharacterized protein LOC114246034</fullName>
    </submittedName>
</protein>
<sequence length="246" mass="28261">MSRDVKKRQVSTDQLMMLLDFLKEHPDLAKGKVRRHRTKFSPVKLWNLCAKKLNTVRDGAVKDGKGWSRYWCDWKYRAKRRALEIKAAKNNQKPLPEDFTQLSSTEETILSIIGHSCIDDIFIKTDPLAQDNNVDADTENDADNQYQVTPQETLKLHKRYSSKEGSDLDRSGCSSPIQKKRNTSNAHIEDSEVEDEAAEFLRIEVDKLQTVKRIGDSIQTIATEVTKLTEVMGHIRDLLMNNRMSI</sequence>
<dbReference type="Proteomes" id="UP000504629">
    <property type="component" value="Unplaced"/>
</dbReference>
<evidence type="ECO:0000256" key="1">
    <source>
        <dbReference type="SAM" id="MobiDB-lite"/>
    </source>
</evidence>
<accession>A0A6J2JXR4</accession>
<proteinExistence type="predicted"/>
<keyword evidence="2" id="KW-1185">Reference proteome</keyword>
<feature type="compositionally biased region" description="Basic and acidic residues" evidence="1">
    <location>
        <begin position="161"/>
        <end position="170"/>
    </location>
</feature>
<dbReference type="KEGG" id="bman:114246034"/>
<gene>
    <name evidence="3" type="primary">LOC114246034</name>
</gene>
<reference evidence="3" key="1">
    <citation type="submission" date="2025-08" db="UniProtKB">
        <authorList>
            <consortium name="RefSeq"/>
        </authorList>
    </citation>
    <scope>IDENTIFICATION</scope>
    <source>
        <tissue evidence="3">Silk gland</tissue>
    </source>
</reference>
<evidence type="ECO:0000313" key="2">
    <source>
        <dbReference type="Proteomes" id="UP000504629"/>
    </source>
</evidence>
<name>A0A6J2JXR4_BOMMA</name>
<dbReference type="GeneID" id="114246034"/>
<dbReference type="RefSeq" id="XP_028034213.1">
    <property type="nucleotide sequence ID" value="XM_028178412.1"/>
</dbReference>
<feature type="region of interest" description="Disordered" evidence="1">
    <location>
        <begin position="160"/>
        <end position="193"/>
    </location>
</feature>
<dbReference type="AlphaFoldDB" id="A0A6J2JXR4"/>
<dbReference type="OrthoDB" id="7343275at2759"/>
<evidence type="ECO:0000313" key="3">
    <source>
        <dbReference type="RefSeq" id="XP_028034213.1"/>
    </source>
</evidence>
<organism evidence="2 3">
    <name type="scientific">Bombyx mandarina</name>
    <name type="common">Wild silk moth</name>
    <name type="synonym">Wild silkworm</name>
    <dbReference type="NCBI Taxonomy" id="7092"/>
    <lineage>
        <taxon>Eukaryota</taxon>
        <taxon>Metazoa</taxon>
        <taxon>Ecdysozoa</taxon>
        <taxon>Arthropoda</taxon>
        <taxon>Hexapoda</taxon>
        <taxon>Insecta</taxon>
        <taxon>Pterygota</taxon>
        <taxon>Neoptera</taxon>
        <taxon>Endopterygota</taxon>
        <taxon>Lepidoptera</taxon>
        <taxon>Glossata</taxon>
        <taxon>Ditrysia</taxon>
        <taxon>Bombycoidea</taxon>
        <taxon>Bombycidae</taxon>
        <taxon>Bombycinae</taxon>
        <taxon>Bombyx</taxon>
    </lineage>
</organism>